<dbReference type="STRING" id="1003195.SCATT_22430"/>
<name>F8JY38_STREN</name>
<proteinExistence type="predicted"/>
<evidence type="ECO:0000313" key="2">
    <source>
        <dbReference type="Proteomes" id="UP000007842"/>
    </source>
</evidence>
<dbReference type="OrthoDB" id="4231509at2"/>
<dbReference type="eggNOG" id="ENOG5030FAN">
    <property type="taxonomic scope" value="Bacteria"/>
</dbReference>
<dbReference type="AlphaFoldDB" id="F8JY38"/>
<dbReference type="Proteomes" id="UP000007842">
    <property type="component" value="Chromosome"/>
</dbReference>
<accession>F8JY38</accession>
<dbReference type="EMBL" id="CP003219">
    <property type="protein sequence ID" value="AEW94614.1"/>
    <property type="molecule type" value="Genomic_DNA"/>
</dbReference>
<sequence>MEDESENFAHLVAEIANAYVKLVIACRALPIPVELPNGVILASDAEDAVRRLLDIIDDQPIPEAAESSLVLAASFWLAAHDVLHLHMEEPHKGRNLEVLACLIGAERYVNEFAEWAVANKRESEDGQE</sequence>
<accession>G8WPB2</accession>
<dbReference type="KEGG" id="scy:SCATT_22430"/>
<protein>
    <submittedName>
        <fullName evidence="1">Uncharacterized protein</fullName>
    </submittedName>
</protein>
<dbReference type="RefSeq" id="WP_014143006.1">
    <property type="nucleotide sequence ID" value="NC_016111.1"/>
</dbReference>
<organism evidence="1 2">
    <name type="scientific">Streptantibioticus cattleyicolor (strain ATCC 35852 / DSM 46488 / JCM 4925 / NBRC 14057 / NRRL 8057)</name>
    <name type="common">Streptomyces cattleya</name>
    <dbReference type="NCBI Taxonomy" id="1003195"/>
    <lineage>
        <taxon>Bacteria</taxon>
        <taxon>Bacillati</taxon>
        <taxon>Actinomycetota</taxon>
        <taxon>Actinomycetes</taxon>
        <taxon>Kitasatosporales</taxon>
        <taxon>Streptomycetaceae</taxon>
        <taxon>Streptantibioticus</taxon>
    </lineage>
</organism>
<gene>
    <name evidence="1" type="ordered locus">SCATT_22430</name>
</gene>
<dbReference type="PATRIC" id="fig|1003195.11.peg.3773"/>
<dbReference type="HOGENOM" id="CLU_1969250_0_0_11"/>
<keyword evidence="2" id="KW-1185">Reference proteome</keyword>
<dbReference type="KEGG" id="sct:SCAT_2260"/>
<reference evidence="2" key="1">
    <citation type="submission" date="2011-12" db="EMBL/GenBank/DDBJ databases">
        <title>Complete genome sequence of Streptomyces cattleya strain DSM 46488.</title>
        <authorList>
            <person name="Ou H.-Y."/>
            <person name="Li P."/>
            <person name="Zhao C."/>
            <person name="O'Hagan D."/>
            <person name="Deng Z."/>
        </authorList>
    </citation>
    <scope>NUCLEOTIDE SEQUENCE [LARGE SCALE GENOMIC DNA]</scope>
    <source>
        <strain evidence="2">ATCC 35852 / DSM 46488 / JCM 4925 / NBRC 14057 / NRRL 8057</strain>
    </source>
</reference>
<evidence type="ECO:0000313" key="1">
    <source>
        <dbReference type="EMBL" id="AEW94614.1"/>
    </source>
</evidence>